<dbReference type="Proteomes" id="UP001140560">
    <property type="component" value="Unassembled WGS sequence"/>
</dbReference>
<comment type="caution">
    <text evidence="2">The sequence shown here is derived from an EMBL/GenBank/DDBJ whole genome shotgun (WGS) entry which is preliminary data.</text>
</comment>
<evidence type="ECO:0000313" key="3">
    <source>
        <dbReference type="Proteomes" id="UP001140560"/>
    </source>
</evidence>
<protein>
    <submittedName>
        <fullName evidence="2">Uncharacterized protein</fullName>
    </submittedName>
</protein>
<name>A0A9W9CS56_9PLEO</name>
<sequence length="358" mass="39732">MFTAATNVLARSLNRAVQEKSRRSRRTVLEYTDPQLRRERLHSKISESRTLRREKVAFARRHIQSSPDIEVKPRRRLPPSPRYGSGARSPWKKAELRRHEILSRGMIISNLIAHDELRRMGGQLNTTLTNMKAVNFGSDQFQQLGLQLGQLLNKASPYVNRLMAKCDVPDVFEELQTFLYNMSERGDLPGEWDSFLDTIEEFAEGINLPLKETRRSENAVDLSEYISCGPDPQLDNNAMLPPGVAIANANGAAVANISVQAGNPVGGIGLSPGQRRGLSCSFEGALDLLTVKFGGYTLSNSAALAHITDGLGACTIGYTPLYNLGPGLSPRAKAKLAERRRKRARKDCFRAAPPPRRR</sequence>
<evidence type="ECO:0000313" key="2">
    <source>
        <dbReference type="EMBL" id="KAJ4377752.1"/>
    </source>
</evidence>
<reference evidence="2" key="1">
    <citation type="submission" date="2022-10" db="EMBL/GenBank/DDBJ databases">
        <title>Tapping the CABI collections for fungal endophytes: first genome assemblies for Collariella, Neodidymelliopsis, Ascochyta clinopodiicola, Didymella pomorum, Didymosphaeria variabile, Neocosmospora piperis and Neocucurbitaria cava.</title>
        <authorList>
            <person name="Hill R."/>
        </authorList>
    </citation>
    <scope>NUCLEOTIDE SEQUENCE</scope>
    <source>
        <strain evidence="2">IMI 356814</strain>
    </source>
</reference>
<dbReference type="OrthoDB" id="10642825at2759"/>
<feature type="compositionally biased region" description="Basic residues" evidence="1">
    <location>
        <begin position="336"/>
        <end position="345"/>
    </location>
</feature>
<feature type="region of interest" description="Disordered" evidence="1">
    <location>
        <begin position="63"/>
        <end position="91"/>
    </location>
</feature>
<evidence type="ECO:0000256" key="1">
    <source>
        <dbReference type="SAM" id="MobiDB-lite"/>
    </source>
</evidence>
<keyword evidence="3" id="KW-1185">Reference proteome</keyword>
<organism evidence="2 3">
    <name type="scientific">Neocucurbitaria cava</name>
    <dbReference type="NCBI Taxonomy" id="798079"/>
    <lineage>
        <taxon>Eukaryota</taxon>
        <taxon>Fungi</taxon>
        <taxon>Dikarya</taxon>
        <taxon>Ascomycota</taxon>
        <taxon>Pezizomycotina</taxon>
        <taxon>Dothideomycetes</taxon>
        <taxon>Pleosporomycetidae</taxon>
        <taxon>Pleosporales</taxon>
        <taxon>Pleosporineae</taxon>
        <taxon>Cucurbitariaceae</taxon>
        <taxon>Neocucurbitaria</taxon>
    </lineage>
</organism>
<dbReference type="EMBL" id="JAPEUY010000001">
    <property type="protein sequence ID" value="KAJ4377752.1"/>
    <property type="molecule type" value="Genomic_DNA"/>
</dbReference>
<gene>
    <name evidence="2" type="ORF">N0V83_000582</name>
</gene>
<feature type="region of interest" description="Disordered" evidence="1">
    <location>
        <begin position="336"/>
        <end position="358"/>
    </location>
</feature>
<accession>A0A9W9CS56</accession>
<dbReference type="AlphaFoldDB" id="A0A9W9CS56"/>
<proteinExistence type="predicted"/>